<evidence type="ECO:0000313" key="7">
    <source>
        <dbReference type="Proteomes" id="UP000824998"/>
    </source>
</evidence>
<evidence type="ECO:0008006" key="8">
    <source>
        <dbReference type="Google" id="ProtNLM"/>
    </source>
</evidence>
<feature type="compositionally biased region" description="Low complexity" evidence="4">
    <location>
        <begin position="1"/>
        <end position="14"/>
    </location>
</feature>
<dbReference type="AlphaFoldDB" id="A0A9P8C3P1"/>
<evidence type="ECO:0000256" key="3">
    <source>
        <dbReference type="ARBA" id="ARBA00023136"/>
    </source>
</evidence>
<evidence type="ECO:0000313" key="6">
    <source>
        <dbReference type="EMBL" id="KAG9232290.1"/>
    </source>
</evidence>
<dbReference type="Proteomes" id="UP000824998">
    <property type="component" value="Unassembled WGS sequence"/>
</dbReference>
<dbReference type="Pfam" id="PF08690">
    <property type="entry name" value="GET2"/>
    <property type="match status" value="1"/>
</dbReference>
<keyword evidence="7" id="KW-1185">Reference proteome</keyword>
<sequence length="311" mass="33216">MPDSAEAAASSRAAEQARLRKEKREAKIKAGGSARLNKITGLGGGIQRDAPTPPTQHADPDEVYISEHYYQPARPASNANSREGIAPSDEQLRQMMLGFDPASTANAGANGNPFAGFPAMDGMGGPQGGAEDPMMQMMRQMLGGVPGEGQAGMPNFPGVGPMPGMPGQAQPAAPVDPYAHLWRVVHAVFAVALGVYIAFTTTFTGTKAERERSKLSYSADQDSLSPGNVQFFWIFATAELLLQSSRFFLEKGKIQPQGWLATINGFLPPAYKGYLALFLRYARIWTTLSGDAMTCVFVLGVCVWLRGGQAA</sequence>
<dbReference type="EMBL" id="MU251556">
    <property type="protein sequence ID" value="KAG9232290.1"/>
    <property type="molecule type" value="Genomic_DNA"/>
</dbReference>
<protein>
    <recommendedName>
        <fullName evidence="8">GET complex subunit GET2</fullName>
    </recommendedName>
</protein>
<dbReference type="PANTHER" id="PTHR28263:SF1">
    <property type="entry name" value="GOLGI TO ER TRAFFIC PROTEIN 2"/>
    <property type="match status" value="1"/>
</dbReference>
<dbReference type="OrthoDB" id="5393181at2759"/>
<reference evidence="6" key="1">
    <citation type="journal article" date="2021" name="IMA Fungus">
        <title>Genomic characterization of three marine fungi, including Emericellopsis atlantica sp. nov. with signatures of a generalist lifestyle and marine biomass degradation.</title>
        <authorList>
            <person name="Hagestad O.C."/>
            <person name="Hou L."/>
            <person name="Andersen J.H."/>
            <person name="Hansen E.H."/>
            <person name="Altermark B."/>
            <person name="Li C."/>
            <person name="Kuhnert E."/>
            <person name="Cox R.J."/>
            <person name="Crous P.W."/>
            <person name="Spatafora J.W."/>
            <person name="Lail K."/>
            <person name="Amirebrahimi M."/>
            <person name="Lipzen A."/>
            <person name="Pangilinan J."/>
            <person name="Andreopoulos W."/>
            <person name="Hayes R.D."/>
            <person name="Ng V."/>
            <person name="Grigoriev I.V."/>
            <person name="Jackson S.A."/>
            <person name="Sutton T.D.S."/>
            <person name="Dobson A.D.W."/>
            <person name="Rama T."/>
        </authorList>
    </citation>
    <scope>NUCLEOTIDE SEQUENCE</scope>
    <source>
        <strain evidence="6">TRa018bII</strain>
    </source>
</reference>
<keyword evidence="1 5" id="KW-0812">Transmembrane</keyword>
<comment type="caution">
    <text evidence="6">The sequence shown here is derived from an EMBL/GenBank/DDBJ whole genome shotgun (WGS) entry which is preliminary data.</text>
</comment>
<gene>
    <name evidence="6" type="ORF">BJ875DRAFT_89502</name>
</gene>
<feature type="region of interest" description="Disordered" evidence="4">
    <location>
        <begin position="1"/>
        <end position="62"/>
    </location>
</feature>
<keyword evidence="3 5" id="KW-0472">Membrane</keyword>
<evidence type="ECO:0000256" key="2">
    <source>
        <dbReference type="ARBA" id="ARBA00022989"/>
    </source>
</evidence>
<name>A0A9P8C3P1_9HELO</name>
<dbReference type="PANTHER" id="PTHR28263">
    <property type="entry name" value="GOLGI TO ER TRAFFIC PROTEIN 2"/>
    <property type="match status" value="1"/>
</dbReference>
<evidence type="ECO:0000256" key="1">
    <source>
        <dbReference type="ARBA" id="ARBA00022692"/>
    </source>
</evidence>
<dbReference type="InterPro" id="IPR028143">
    <property type="entry name" value="Get2/sif1"/>
</dbReference>
<proteinExistence type="predicted"/>
<feature type="compositionally biased region" description="Basic and acidic residues" evidence="4">
    <location>
        <begin position="15"/>
        <end position="28"/>
    </location>
</feature>
<dbReference type="GO" id="GO:0006890">
    <property type="term" value="P:retrograde vesicle-mediated transport, Golgi to endoplasmic reticulum"/>
    <property type="evidence" value="ECO:0007669"/>
    <property type="project" value="TreeGrafter"/>
</dbReference>
<evidence type="ECO:0000256" key="4">
    <source>
        <dbReference type="SAM" id="MobiDB-lite"/>
    </source>
</evidence>
<feature type="transmembrane region" description="Helical" evidence="5">
    <location>
        <begin position="181"/>
        <end position="204"/>
    </location>
</feature>
<organism evidence="6 7">
    <name type="scientific">Amylocarpus encephaloides</name>
    <dbReference type="NCBI Taxonomy" id="45428"/>
    <lineage>
        <taxon>Eukaryota</taxon>
        <taxon>Fungi</taxon>
        <taxon>Dikarya</taxon>
        <taxon>Ascomycota</taxon>
        <taxon>Pezizomycotina</taxon>
        <taxon>Leotiomycetes</taxon>
        <taxon>Helotiales</taxon>
        <taxon>Helotiales incertae sedis</taxon>
        <taxon>Amylocarpus</taxon>
    </lineage>
</organism>
<evidence type="ECO:0000256" key="5">
    <source>
        <dbReference type="SAM" id="Phobius"/>
    </source>
</evidence>
<accession>A0A9P8C3P1</accession>
<keyword evidence="2 5" id="KW-1133">Transmembrane helix</keyword>